<evidence type="ECO:0000313" key="5">
    <source>
        <dbReference type="Proteomes" id="UP000444174"/>
    </source>
</evidence>
<dbReference type="GO" id="GO:0003955">
    <property type="term" value="F:NAD(P)H dehydrogenase (quinone) activity"/>
    <property type="evidence" value="ECO:0007669"/>
    <property type="project" value="TreeGrafter"/>
</dbReference>
<evidence type="ECO:0000259" key="3">
    <source>
        <dbReference type="Pfam" id="PF02525"/>
    </source>
</evidence>
<reference evidence="4 5" key="1">
    <citation type="submission" date="2019-10" db="EMBL/GenBank/DDBJ databases">
        <title>Epibacterium sp. nov., isolated from seawater.</title>
        <authorList>
            <person name="Zhang X."/>
            <person name="Li N."/>
        </authorList>
    </citation>
    <scope>NUCLEOTIDE SEQUENCE [LARGE SCALE GENOMIC DNA]</scope>
    <source>
        <strain evidence="4 5">SM1979</strain>
    </source>
</reference>
<comment type="caution">
    <text evidence="4">The sequence shown here is derived from an EMBL/GenBank/DDBJ whole genome shotgun (WGS) entry which is preliminary data.</text>
</comment>
<dbReference type="PANTHER" id="PTHR10204">
    <property type="entry name" value="NAD P H OXIDOREDUCTASE-RELATED"/>
    <property type="match status" value="1"/>
</dbReference>
<keyword evidence="2" id="KW-0560">Oxidoreductase</keyword>
<evidence type="ECO:0000313" key="4">
    <source>
        <dbReference type="EMBL" id="MQQ09136.1"/>
    </source>
</evidence>
<dbReference type="InterPro" id="IPR029039">
    <property type="entry name" value="Flavoprotein-like_sf"/>
</dbReference>
<dbReference type="EMBL" id="WIBF01000006">
    <property type="protein sequence ID" value="MQQ09136.1"/>
    <property type="molecule type" value="Genomic_DNA"/>
</dbReference>
<organism evidence="4 5">
    <name type="scientific">Tritonibacter litoralis</name>
    <dbReference type="NCBI Taxonomy" id="2662264"/>
    <lineage>
        <taxon>Bacteria</taxon>
        <taxon>Pseudomonadati</taxon>
        <taxon>Pseudomonadota</taxon>
        <taxon>Alphaproteobacteria</taxon>
        <taxon>Rhodobacterales</taxon>
        <taxon>Paracoccaceae</taxon>
        <taxon>Tritonibacter</taxon>
    </lineage>
</organism>
<dbReference type="RefSeq" id="WP_153216080.1">
    <property type="nucleotide sequence ID" value="NZ_WIBF01000006.1"/>
</dbReference>
<dbReference type="Pfam" id="PF02525">
    <property type="entry name" value="Flavodoxin_2"/>
    <property type="match status" value="1"/>
</dbReference>
<dbReference type="PANTHER" id="PTHR10204:SF34">
    <property type="entry name" value="NAD(P)H DEHYDROGENASE [QUINONE] 1 ISOFORM 1"/>
    <property type="match status" value="1"/>
</dbReference>
<dbReference type="GO" id="GO:0005829">
    <property type="term" value="C:cytosol"/>
    <property type="evidence" value="ECO:0007669"/>
    <property type="project" value="TreeGrafter"/>
</dbReference>
<comment type="similarity">
    <text evidence="1">Belongs to the NAD(P)H dehydrogenase (quinone) family.</text>
</comment>
<evidence type="ECO:0000256" key="1">
    <source>
        <dbReference type="ARBA" id="ARBA00006252"/>
    </source>
</evidence>
<evidence type="ECO:0000256" key="2">
    <source>
        <dbReference type="ARBA" id="ARBA00023002"/>
    </source>
</evidence>
<dbReference type="SUPFAM" id="SSF52218">
    <property type="entry name" value="Flavoproteins"/>
    <property type="match status" value="1"/>
</dbReference>
<dbReference type="InterPro" id="IPR051545">
    <property type="entry name" value="NAD(P)H_dehydrogenase_qn"/>
</dbReference>
<dbReference type="AlphaFoldDB" id="A0A843YDK8"/>
<keyword evidence="5" id="KW-1185">Reference proteome</keyword>
<dbReference type="Proteomes" id="UP000444174">
    <property type="component" value="Unassembled WGS sequence"/>
</dbReference>
<name>A0A843YDK8_9RHOB</name>
<dbReference type="InterPro" id="IPR003680">
    <property type="entry name" value="Flavodoxin_fold"/>
</dbReference>
<feature type="domain" description="Flavodoxin-like fold" evidence="3">
    <location>
        <begin position="6"/>
        <end position="209"/>
    </location>
</feature>
<proteinExistence type="inferred from homology"/>
<gene>
    <name evidence="4" type="ORF">GFB49_11775</name>
</gene>
<protein>
    <submittedName>
        <fullName evidence="4">Flavodoxin family protein</fullName>
    </submittedName>
</protein>
<dbReference type="Gene3D" id="3.40.50.360">
    <property type="match status" value="1"/>
</dbReference>
<sequence length="242" mass="26266">MPNTRNILIVVAHPAPGSFNHALAGAMAKELGKAGHQVTVSDLAAEGFRADIGRHDMLDMADPDQFHIQAEQAHAARHNGFAADIAREQARVAEADNLILQFPLWWGGPPALMKGWIDRVLSYGFAYVDGRRFDTGLFRGRRAMISVTTGGTPERFSHDGSYGPIGPLLMPVRKLALEYMGFDVSEPVVSYGVPRTDDAARQSYLSAATQAALTLAEQPCERSDAWRTALDSVPDGAWAHKG</sequence>
<accession>A0A843YDK8</accession>